<reference evidence="2 3" key="1">
    <citation type="journal article" date="2016" name="Nat. Commun.">
        <title>Thousands of microbial genomes shed light on interconnected biogeochemical processes in an aquifer system.</title>
        <authorList>
            <person name="Anantharaman K."/>
            <person name="Brown C.T."/>
            <person name="Hug L.A."/>
            <person name="Sharon I."/>
            <person name="Castelle C.J."/>
            <person name="Probst A.J."/>
            <person name="Thomas B.C."/>
            <person name="Singh A."/>
            <person name="Wilkins M.J."/>
            <person name="Karaoz U."/>
            <person name="Brodie E.L."/>
            <person name="Williams K.H."/>
            <person name="Hubbard S.S."/>
            <person name="Banfield J.F."/>
        </authorList>
    </citation>
    <scope>NUCLEOTIDE SEQUENCE [LARGE SCALE GENOMIC DNA]</scope>
</reference>
<dbReference type="Proteomes" id="UP000177942">
    <property type="component" value="Unassembled WGS sequence"/>
</dbReference>
<organism evidence="2 3">
    <name type="scientific">Candidatus Harrisonbacteria bacterium RIFCSPLOWO2_01_FULL_44_18</name>
    <dbReference type="NCBI Taxonomy" id="1798407"/>
    <lineage>
        <taxon>Bacteria</taxon>
        <taxon>Candidatus Harrisoniibacteriota</taxon>
    </lineage>
</organism>
<proteinExistence type="predicted"/>
<feature type="region of interest" description="Disordered" evidence="1">
    <location>
        <begin position="1"/>
        <end position="70"/>
    </location>
</feature>
<gene>
    <name evidence="2" type="ORF">A3A16_00015</name>
</gene>
<sequence length="70" mass="8431">MFIERIKKESSEPVKIPEAENKIQPVKEAAPSREVKKETEQERKERMEREEYRKKVEQEMGKGRIIDESR</sequence>
<feature type="compositionally biased region" description="Basic and acidic residues" evidence="1">
    <location>
        <begin position="1"/>
        <end position="21"/>
    </location>
</feature>
<accession>A0A1G1ZNW1</accession>
<evidence type="ECO:0000313" key="2">
    <source>
        <dbReference type="EMBL" id="OGY66284.1"/>
    </source>
</evidence>
<name>A0A1G1ZNW1_9BACT</name>
<protein>
    <submittedName>
        <fullName evidence="2">Uncharacterized protein</fullName>
    </submittedName>
</protein>
<evidence type="ECO:0000313" key="3">
    <source>
        <dbReference type="Proteomes" id="UP000177942"/>
    </source>
</evidence>
<feature type="compositionally biased region" description="Basic and acidic residues" evidence="1">
    <location>
        <begin position="30"/>
        <end position="70"/>
    </location>
</feature>
<dbReference type="EMBL" id="MHJJ01000002">
    <property type="protein sequence ID" value="OGY66284.1"/>
    <property type="molecule type" value="Genomic_DNA"/>
</dbReference>
<dbReference type="AlphaFoldDB" id="A0A1G1ZNW1"/>
<dbReference type="STRING" id="1798407.A3A16_00015"/>
<evidence type="ECO:0000256" key="1">
    <source>
        <dbReference type="SAM" id="MobiDB-lite"/>
    </source>
</evidence>
<comment type="caution">
    <text evidence="2">The sequence shown here is derived from an EMBL/GenBank/DDBJ whole genome shotgun (WGS) entry which is preliminary data.</text>
</comment>